<dbReference type="PANTHER" id="PTHR10380">
    <property type="entry name" value="CUTICLE PROTEIN"/>
    <property type="match status" value="1"/>
</dbReference>
<dbReference type="Proteomes" id="UP000695000">
    <property type="component" value="Unplaced"/>
</dbReference>
<reference evidence="5" key="1">
    <citation type="submission" date="2025-08" db="UniProtKB">
        <authorList>
            <consortium name="RefSeq"/>
        </authorList>
    </citation>
    <scope>IDENTIFICATION</scope>
    <source>
        <tissue evidence="5">Whole Larva</tissue>
    </source>
</reference>
<dbReference type="PROSITE" id="PS00233">
    <property type="entry name" value="CHIT_BIND_RR_1"/>
    <property type="match status" value="1"/>
</dbReference>
<evidence type="ECO:0000313" key="4">
    <source>
        <dbReference type="Proteomes" id="UP000695000"/>
    </source>
</evidence>
<evidence type="ECO:0000256" key="1">
    <source>
        <dbReference type="ARBA" id="ARBA00022460"/>
    </source>
</evidence>
<sequence length="129" mass="14072">MKLLLVSAFIAVAFAAQSEEQVKIVSQHYEINADGSYKYDYETGNGISAQQEGSLKNAGNKETEAEEVKGSYQYTAPDGTPIKIQYVANEFGFQPKGDHLPTPPPVPAAILKALEYIRTHPEAEAAKKL</sequence>
<evidence type="ECO:0000256" key="2">
    <source>
        <dbReference type="PROSITE-ProRule" id="PRU00497"/>
    </source>
</evidence>
<organism evidence="4 5">
    <name type="scientific">Nicrophorus vespilloides</name>
    <name type="common">Boreal carrion beetle</name>
    <dbReference type="NCBI Taxonomy" id="110193"/>
    <lineage>
        <taxon>Eukaryota</taxon>
        <taxon>Metazoa</taxon>
        <taxon>Ecdysozoa</taxon>
        <taxon>Arthropoda</taxon>
        <taxon>Hexapoda</taxon>
        <taxon>Insecta</taxon>
        <taxon>Pterygota</taxon>
        <taxon>Neoptera</taxon>
        <taxon>Endopterygota</taxon>
        <taxon>Coleoptera</taxon>
        <taxon>Polyphaga</taxon>
        <taxon>Staphyliniformia</taxon>
        <taxon>Silphidae</taxon>
        <taxon>Nicrophorinae</taxon>
        <taxon>Nicrophorus</taxon>
    </lineage>
</organism>
<dbReference type="PANTHER" id="PTHR10380:SF173">
    <property type="entry name" value="CUTICULAR PROTEIN 47EF, ISOFORM C-RELATED"/>
    <property type="match status" value="1"/>
</dbReference>
<proteinExistence type="predicted"/>
<gene>
    <name evidence="5" type="primary">LOC108568913</name>
</gene>
<evidence type="ECO:0000256" key="3">
    <source>
        <dbReference type="SAM" id="SignalP"/>
    </source>
</evidence>
<feature type="chain" id="PRO_5047002686" evidence="3">
    <location>
        <begin position="16"/>
        <end position="129"/>
    </location>
</feature>
<evidence type="ECO:0000313" key="5">
    <source>
        <dbReference type="RefSeq" id="XP_017785752.1"/>
    </source>
</evidence>
<feature type="signal peptide" evidence="3">
    <location>
        <begin position="1"/>
        <end position="15"/>
    </location>
</feature>
<name>A0ABM1NG02_NICVS</name>
<dbReference type="RefSeq" id="XP_017785752.1">
    <property type="nucleotide sequence ID" value="XM_017930263.1"/>
</dbReference>
<dbReference type="InterPro" id="IPR000618">
    <property type="entry name" value="Insect_cuticle"/>
</dbReference>
<keyword evidence="1 2" id="KW-0193">Cuticle</keyword>
<keyword evidence="4" id="KW-1185">Reference proteome</keyword>
<dbReference type="PRINTS" id="PR00947">
    <property type="entry name" value="CUTICLE"/>
</dbReference>
<dbReference type="PROSITE" id="PS51155">
    <property type="entry name" value="CHIT_BIND_RR_2"/>
    <property type="match status" value="1"/>
</dbReference>
<keyword evidence="3" id="KW-0732">Signal</keyword>
<dbReference type="GeneID" id="108568913"/>
<protein>
    <submittedName>
        <fullName evidence="5">Endocuticle structural glycoprotein SgAbd-2-like</fullName>
    </submittedName>
</protein>
<dbReference type="InterPro" id="IPR031311">
    <property type="entry name" value="CHIT_BIND_RR_consensus"/>
</dbReference>
<dbReference type="InterPro" id="IPR050468">
    <property type="entry name" value="Cuticle_Struct_Prot"/>
</dbReference>
<dbReference type="Pfam" id="PF00379">
    <property type="entry name" value="Chitin_bind_4"/>
    <property type="match status" value="1"/>
</dbReference>
<accession>A0ABM1NG02</accession>